<keyword evidence="3" id="KW-1185">Reference proteome</keyword>
<protein>
    <submittedName>
        <fullName evidence="2">Uncharacterized protein</fullName>
    </submittedName>
</protein>
<evidence type="ECO:0000313" key="3">
    <source>
        <dbReference type="Proteomes" id="UP000005408"/>
    </source>
</evidence>
<sequence length="149" mass="16457">MYFDVFIFSSLFALCSSSCGTCKNSKTNESSCCTDYYDYFGSCLPCMGSYGPNCSSICPNGYFGHGCRHKCSCASTQWCDAVIGCSSKINEPLKNYVHMEYVYNALSRVYGINSCFNSQSKKLECCKGFANIKGICEGVRQNGFNLIQT</sequence>
<accession>A0A8W8NAG0</accession>
<keyword evidence="1" id="KW-0732">Signal</keyword>
<feature type="chain" id="PRO_5036453124" evidence="1">
    <location>
        <begin position="18"/>
        <end position="149"/>
    </location>
</feature>
<organism evidence="2 3">
    <name type="scientific">Magallana gigas</name>
    <name type="common">Pacific oyster</name>
    <name type="synonym">Crassostrea gigas</name>
    <dbReference type="NCBI Taxonomy" id="29159"/>
    <lineage>
        <taxon>Eukaryota</taxon>
        <taxon>Metazoa</taxon>
        <taxon>Spiralia</taxon>
        <taxon>Lophotrochozoa</taxon>
        <taxon>Mollusca</taxon>
        <taxon>Bivalvia</taxon>
        <taxon>Autobranchia</taxon>
        <taxon>Pteriomorphia</taxon>
        <taxon>Ostreida</taxon>
        <taxon>Ostreoidea</taxon>
        <taxon>Ostreidae</taxon>
        <taxon>Magallana</taxon>
    </lineage>
</organism>
<feature type="signal peptide" evidence="1">
    <location>
        <begin position="1"/>
        <end position="17"/>
    </location>
</feature>
<proteinExistence type="predicted"/>
<evidence type="ECO:0000313" key="2">
    <source>
        <dbReference type="EnsemblMetazoa" id="G6022.1:cds"/>
    </source>
</evidence>
<evidence type="ECO:0000256" key="1">
    <source>
        <dbReference type="SAM" id="SignalP"/>
    </source>
</evidence>
<dbReference type="AlphaFoldDB" id="A0A8W8NAG0"/>
<dbReference type="Proteomes" id="UP000005408">
    <property type="component" value="Unassembled WGS sequence"/>
</dbReference>
<name>A0A8W8NAG0_MAGGI</name>
<dbReference type="EnsemblMetazoa" id="G6022.1">
    <property type="protein sequence ID" value="G6022.1:cds"/>
    <property type="gene ID" value="G6022"/>
</dbReference>
<reference evidence="2" key="1">
    <citation type="submission" date="2022-08" db="UniProtKB">
        <authorList>
            <consortium name="EnsemblMetazoa"/>
        </authorList>
    </citation>
    <scope>IDENTIFICATION</scope>
    <source>
        <strain evidence="2">05x7-T-G4-1.051#20</strain>
    </source>
</reference>
<dbReference type="Gene3D" id="2.170.300.10">
    <property type="entry name" value="Tie2 ligand-binding domain superfamily"/>
    <property type="match status" value="1"/>
</dbReference>